<dbReference type="OrthoDB" id="5150303at2"/>
<name>A0A5B8C288_9MICO</name>
<evidence type="ECO:0000313" key="3">
    <source>
        <dbReference type="Proteomes" id="UP000314616"/>
    </source>
</evidence>
<dbReference type="RefSeq" id="WP_139928463.1">
    <property type="nucleotide sequence ID" value="NZ_JBHUCV010000003.1"/>
</dbReference>
<sequence length="254" mass="25235">MMGEQVVRRSAAPSMPDHRIAVGVPGQARLRRLRALAARLAPAAVVAVLCVLATAALVLSVVAVWPAGGGDTGSAETVAGPGAGPRADVMAPGAGPLTGRPGGEAPAGALSGRAAAVDVGESARVGSWAVRFGRTLGDAQVMAESGANARIRELADGERLVMATVSLTNNAAGAADPALDLIVGYLGSDGVEYNALTGATCGSGRDVLALGVVPAQDSVTGTVCQIVPSAVIDGGSWVLRTAAEYTRPVFFDAS</sequence>
<keyword evidence="1" id="KW-1133">Transmembrane helix</keyword>
<dbReference type="EMBL" id="CP040915">
    <property type="protein sequence ID" value="QDC24779.1"/>
    <property type="molecule type" value="Genomic_DNA"/>
</dbReference>
<accession>A0A5B8C288</accession>
<dbReference type="KEGG" id="gyu:FE374_09290"/>
<evidence type="ECO:0000313" key="2">
    <source>
        <dbReference type="EMBL" id="QDC24779.1"/>
    </source>
</evidence>
<feature type="transmembrane region" description="Helical" evidence="1">
    <location>
        <begin position="40"/>
        <end position="65"/>
    </location>
</feature>
<keyword evidence="1" id="KW-0812">Transmembrane</keyword>
<keyword evidence="1" id="KW-0472">Membrane</keyword>
<gene>
    <name evidence="2" type="ORF">FE374_09290</name>
</gene>
<proteinExistence type="predicted"/>
<reference evidence="2 3" key="1">
    <citation type="submission" date="2019-05" db="EMBL/GenBank/DDBJ databases">
        <title>Georgenia *** sp. nov., and Georgenia *** sp. nov., isolated from the intestinal contents of plateau pika (Ochotona curzoniae) in the Qinghai-Tibet plateau of China.</title>
        <authorList>
            <person name="Tian Z."/>
        </authorList>
    </citation>
    <scope>NUCLEOTIDE SEQUENCE [LARGE SCALE GENOMIC DNA]</scope>
    <source>
        <strain evidence="2 3">Z443</strain>
    </source>
</reference>
<protein>
    <recommendedName>
        <fullName evidence="4">DUF4352 domain-containing protein</fullName>
    </recommendedName>
</protein>
<evidence type="ECO:0008006" key="4">
    <source>
        <dbReference type="Google" id="ProtNLM"/>
    </source>
</evidence>
<dbReference type="Proteomes" id="UP000314616">
    <property type="component" value="Chromosome"/>
</dbReference>
<evidence type="ECO:0000256" key="1">
    <source>
        <dbReference type="SAM" id="Phobius"/>
    </source>
</evidence>
<dbReference type="AlphaFoldDB" id="A0A5B8C288"/>
<organism evidence="2 3">
    <name type="scientific">Georgenia yuyongxinii</name>
    <dbReference type="NCBI Taxonomy" id="2589797"/>
    <lineage>
        <taxon>Bacteria</taxon>
        <taxon>Bacillati</taxon>
        <taxon>Actinomycetota</taxon>
        <taxon>Actinomycetes</taxon>
        <taxon>Micrococcales</taxon>
        <taxon>Bogoriellaceae</taxon>
        <taxon>Georgenia</taxon>
    </lineage>
</organism>